<feature type="non-terminal residue" evidence="2">
    <location>
        <position position="53"/>
    </location>
</feature>
<organism evidence="2">
    <name type="scientific">marine sediment metagenome</name>
    <dbReference type="NCBI Taxonomy" id="412755"/>
    <lineage>
        <taxon>unclassified sequences</taxon>
        <taxon>metagenomes</taxon>
        <taxon>ecological metagenomes</taxon>
    </lineage>
</organism>
<accession>A0A0F9VIG8</accession>
<reference evidence="2" key="1">
    <citation type="journal article" date="2015" name="Nature">
        <title>Complex archaea that bridge the gap between prokaryotes and eukaryotes.</title>
        <authorList>
            <person name="Spang A."/>
            <person name="Saw J.H."/>
            <person name="Jorgensen S.L."/>
            <person name="Zaremba-Niedzwiedzka K."/>
            <person name="Martijn J."/>
            <person name="Lind A.E."/>
            <person name="van Eijk R."/>
            <person name="Schleper C."/>
            <person name="Guy L."/>
            <person name="Ettema T.J."/>
        </authorList>
    </citation>
    <scope>NUCLEOTIDE SEQUENCE</scope>
</reference>
<sequence length="53" mass="5904">MSDDTNAGPPQPTEQPHRWLTGKRLLWMGLLIVLVLLAAAAYWPVDYSVKVSP</sequence>
<keyword evidence="1" id="KW-0812">Transmembrane</keyword>
<evidence type="ECO:0000313" key="2">
    <source>
        <dbReference type="EMBL" id="KKN73291.1"/>
    </source>
</evidence>
<feature type="transmembrane region" description="Helical" evidence="1">
    <location>
        <begin position="25"/>
        <end position="45"/>
    </location>
</feature>
<gene>
    <name evidence="2" type="ORF">LCGC14_0401870</name>
</gene>
<dbReference type="AlphaFoldDB" id="A0A0F9VIG8"/>
<keyword evidence="1" id="KW-0472">Membrane</keyword>
<protein>
    <submittedName>
        <fullName evidence="2">Uncharacterized protein</fullName>
    </submittedName>
</protein>
<evidence type="ECO:0000256" key="1">
    <source>
        <dbReference type="SAM" id="Phobius"/>
    </source>
</evidence>
<comment type="caution">
    <text evidence="2">The sequence shown here is derived from an EMBL/GenBank/DDBJ whole genome shotgun (WGS) entry which is preliminary data.</text>
</comment>
<dbReference type="EMBL" id="LAZR01000346">
    <property type="protein sequence ID" value="KKN73291.1"/>
    <property type="molecule type" value="Genomic_DNA"/>
</dbReference>
<name>A0A0F9VIG8_9ZZZZ</name>
<keyword evidence="1" id="KW-1133">Transmembrane helix</keyword>
<proteinExistence type="predicted"/>